<protein>
    <recommendedName>
        <fullName evidence="2">STEEP1 domain-containing protein</fullName>
    </recommendedName>
</protein>
<gene>
    <name evidence="3" type="ORF">LCER1_G006146</name>
</gene>
<evidence type="ECO:0000259" key="2">
    <source>
        <dbReference type="Pfam" id="PF25809"/>
    </source>
</evidence>
<reference evidence="3 4" key="1">
    <citation type="submission" date="2018-05" db="EMBL/GenBank/DDBJ databases">
        <title>Whole genome sequencing for identification of molecular markers to develop diagnostic detection tools for the regulated plant pathogen Lachnellula willkommii.</title>
        <authorList>
            <person name="Giroux E."/>
            <person name="Bilodeau G."/>
        </authorList>
    </citation>
    <scope>NUCLEOTIDE SEQUENCE [LARGE SCALE GENOMIC DNA]</scope>
    <source>
        <strain evidence="3 4">CBS 625.97</strain>
    </source>
</reference>
<feature type="region of interest" description="Disordered" evidence="1">
    <location>
        <begin position="1"/>
        <end position="27"/>
    </location>
</feature>
<evidence type="ECO:0000256" key="1">
    <source>
        <dbReference type="SAM" id="MobiDB-lite"/>
    </source>
</evidence>
<dbReference type="Proteomes" id="UP000481288">
    <property type="component" value="Unassembled WGS sequence"/>
</dbReference>
<accession>A0A7D8UYV9</accession>
<dbReference type="OrthoDB" id="418131at2759"/>
<dbReference type="Pfam" id="PF25809">
    <property type="entry name" value="STEEP1"/>
    <property type="match status" value="1"/>
</dbReference>
<keyword evidence="4" id="KW-1185">Reference proteome</keyword>
<proteinExistence type="predicted"/>
<name>A0A7D8UYV9_9HELO</name>
<feature type="compositionally biased region" description="Pro residues" evidence="1">
    <location>
        <begin position="164"/>
        <end position="178"/>
    </location>
</feature>
<evidence type="ECO:0000313" key="4">
    <source>
        <dbReference type="Proteomes" id="UP000481288"/>
    </source>
</evidence>
<dbReference type="EMBL" id="QGMG01000423">
    <property type="protein sequence ID" value="TVY53698.1"/>
    <property type="molecule type" value="Genomic_DNA"/>
</dbReference>
<comment type="caution">
    <text evidence="3">The sequence shown here is derived from an EMBL/GenBank/DDBJ whole genome shotgun (WGS) entry which is preliminary data.</text>
</comment>
<dbReference type="InterPro" id="IPR057965">
    <property type="entry name" value="STEEP1_dom"/>
</dbReference>
<feature type="region of interest" description="Disordered" evidence="1">
    <location>
        <begin position="160"/>
        <end position="183"/>
    </location>
</feature>
<feature type="domain" description="STEEP1" evidence="2">
    <location>
        <begin position="127"/>
        <end position="240"/>
    </location>
</feature>
<evidence type="ECO:0000313" key="3">
    <source>
        <dbReference type="EMBL" id="TVY53698.1"/>
    </source>
</evidence>
<sequence>MTEMEVNRQADSRNQRSRNGSARMGGRMGVRKNALVVNSTVVPSTDWTRTRWDDAGISEAGRAGIRGLVFLGIFQACITGQTIYDARYLPTYLPTYLSTKTLFTYIPLHQTTPTNKPPRMPPQPPPAIKTYHCLCTSLLLSSTHTLSTLPRRTTLDSAIILPLPSSPPSSHPSHPSLPPDANQELEMPAEGYTILLGLSKSAKTTIIRRDDGFEKRVLWRCVRCGVVVGYEIGLGGGEKMDIDVDVDGGENGKGKGKGNEEERYQGRLMYILPGGVTSTDVMGGVGRKIGEGDVDIQAGTVAAFE</sequence>
<organism evidence="3 4">
    <name type="scientific">Lachnellula cervina</name>
    <dbReference type="NCBI Taxonomy" id="1316786"/>
    <lineage>
        <taxon>Eukaryota</taxon>
        <taxon>Fungi</taxon>
        <taxon>Dikarya</taxon>
        <taxon>Ascomycota</taxon>
        <taxon>Pezizomycotina</taxon>
        <taxon>Leotiomycetes</taxon>
        <taxon>Helotiales</taxon>
        <taxon>Lachnaceae</taxon>
        <taxon>Lachnellula</taxon>
    </lineage>
</organism>
<feature type="compositionally biased region" description="Basic and acidic residues" evidence="1">
    <location>
        <begin position="1"/>
        <end position="14"/>
    </location>
</feature>
<dbReference type="AlphaFoldDB" id="A0A7D8UYV9"/>